<dbReference type="InterPro" id="IPR007138">
    <property type="entry name" value="ABM_dom"/>
</dbReference>
<evidence type="ECO:0000259" key="1">
    <source>
        <dbReference type="PROSITE" id="PS51725"/>
    </source>
</evidence>
<dbReference type="InterPro" id="IPR050404">
    <property type="entry name" value="Heme-degrading_MO"/>
</dbReference>
<dbReference type="Gene3D" id="3.30.70.100">
    <property type="match status" value="1"/>
</dbReference>
<proteinExistence type="predicted"/>
<keyword evidence="3" id="KW-1185">Reference proteome</keyword>
<gene>
    <name evidence="2" type="ordered locus">Marky_0400</name>
</gene>
<name>F2NKW3_MARHT</name>
<dbReference type="AlphaFoldDB" id="F2NKW3"/>
<feature type="domain" description="ABM" evidence="1">
    <location>
        <begin position="2"/>
        <end position="92"/>
    </location>
</feature>
<dbReference type="PANTHER" id="PTHR34474:SF2">
    <property type="entry name" value="SIGNAL TRANSDUCTION PROTEIN TRAP"/>
    <property type="match status" value="1"/>
</dbReference>
<protein>
    <submittedName>
        <fullName evidence="2">Antibiotic biosynthesis monooxygenase</fullName>
    </submittedName>
</protein>
<evidence type="ECO:0000313" key="3">
    <source>
        <dbReference type="Proteomes" id="UP000007030"/>
    </source>
</evidence>
<dbReference type="HOGENOM" id="CLU_141544_1_1_0"/>
<keyword evidence="2" id="KW-0560">Oxidoreductase</keyword>
<dbReference type="OrthoDB" id="384737at2"/>
<dbReference type="RefSeq" id="WP_013703207.1">
    <property type="nucleotide sequence ID" value="NC_015387.1"/>
</dbReference>
<dbReference type="InterPro" id="IPR011008">
    <property type="entry name" value="Dimeric_a/b-barrel"/>
</dbReference>
<reference evidence="2 3" key="1">
    <citation type="journal article" date="2012" name="Stand. Genomic Sci.">
        <title>Complete genome sequence of the aerobic, heterotroph Marinithermus hydrothermalis type strain (T1(T)) from a deep-sea hydrothermal vent chimney.</title>
        <authorList>
            <person name="Copeland A."/>
            <person name="Gu W."/>
            <person name="Yasawong M."/>
            <person name="Lapidus A."/>
            <person name="Lucas S."/>
            <person name="Deshpande S."/>
            <person name="Pagani I."/>
            <person name="Tapia R."/>
            <person name="Cheng J.F."/>
            <person name="Goodwin L.A."/>
            <person name="Pitluck S."/>
            <person name="Liolios K."/>
            <person name="Ivanova N."/>
            <person name="Mavromatis K."/>
            <person name="Mikhailova N."/>
            <person name="Pati A."/>
            <person name="Chen A."/>
            <person name="Palaniappan K."/>
            <person name="Land M."/>
            <person name="Pan C."/>
            <person name="Brambilla E.M."/>
            <person name="Rohde M."/>
            <person name="Tindall B.J."/>
            <person name="Sikorski J."/>
            <person name="Goker M."/>
            <person name="Detter J.C."/>
            <person name="Bristow J."/>
            <person name="Eisen J.A."/>
            <person name="Markowitz V."/>
            <person name="Hugenholtz P."/>
            <person name="Kyrpides N.C."/>
            <person name="Klenk H.P."/>
            <person name="Woyke T."/>
        </authorList>
    </citation>
    <scope>NUCLEOTIDE SEQUENCE [LARGE SCALE GENOMIC DNA]</scope>
    <source>
        <strain evidence="3">DSM 14884 / JCM 11576 / T1</strain>
    </source>
</reference>
<dbReference type="eggNOG" id="COG2329">
    <property type="taxonomic scope" value="Bacteria"/>
</dbReference>
<dbReference type="Pfam" id="PF03992">
    <property type="entry name" value="ABM"/>
    <property type="match status" value="1"/>
</dbReference>
<dbReference type="EMBL" id="CP002630">
    <property type="protein sequence ID" value="AEB11152.1"/>
    <property type="molecule type" value="Genomic_DNA"/>
</dbReference>
<organism evidence="2 3">
    <name type="scientific">Marinithermus hydrothermalis (strain DSM 14884 / JCM 11576 / T1)</name>
    <dbReference type="NCBI Taxonomy" id="869210"/>
    <lineage>
        <taxon>Bacteria</taxon>
        <taxon>Thermotogati</taxon>
        <taxon>Deinococcota</taxon>
        <taxon>Deinococci</taxon>
        <taxon>Thermales</taxon>
        <taxon>Thermaceae</taxon>
        <taxon>Marinithermus</taxon>
    </lineage>
</organism>
<dbReference type="KEGG" id="mhd:Marky_0400"/>
<sequence length="103" mass="12226">MYVVMNRIYVNPEYREAFEARFQGRAREIDRMPGFIRNLVLRPDRPGAPYVVMTFWRSKQDFEAWVDSEAFRKGHARSGTLPKEAFSRRNELETFEAFLDSEA</sequence>
<dbReference type="PANTHER" id="PTHR34474">
    <property type="entry name" value="SIGNAL TRANSDUCTION PROTEIN TRAP"/>
    <property type="match status" value="1"/>
</dbReference>
<evidence type="ECO:0000313" key="2">
    <source>
        <dbReference type="EMBL" id="AEB11152.1"/>
    </source>
</evidence>
<dbReference type="GO" id="GO:0004497">
    <property type="term" value="F:monooxygenase activity"/>
    <property type="evidence" value="ECO:0007669"/>
    <property type="project" value="UniProtKB-KW"/>
</dbReference>
<dbReference type="SUPFAM" id="SSF54909">
    <property type="entry name" value="Dimeric alpha+beta barrel"/>
    <property type="match status" value="1"/>
</dbReference>
<keyword evidence="2" id="KW-0503">Monooxygenase</keyword>
<accession>F2NKW3</accession>
<dbReference type="Proteomes" id="UP000007030">
    <property type="component" value="Chromosome"/>
</dbReference>
<dbReference type="PROSITE" id="PS51725">
    <property type="entry name" value="ABM"/>
    <property type="match status" value="1"/>
</dbReference>